<dbReference type="Proteomes" id="UP000604046">
    <property type="component" value="Unassembled WGS sequence"/>
</dbReference>
<feature type="non-terminal residue" evidence="2">
    <location>
        <position position="66"/>
    </location>
</feature>
<gene>
    <name evidence="2" type="ORF">SNAT2548_LOCUS7443</name>
</gene>
<keyword evidence="3" id="KW-1185">Reference proteome</keyword>
<proteinExistence type="predicted"/>
<keyword evidence="1" id="KW-0732">Signal</keyword>
<feature type="signal peptide" evidence="1">
    <location>
        <begin position="1"/>
        <end position="18"/>
    </location>
</feature>
<evidence type="ECO:0000256" key="1">
    <source>
        <dbReference type="SAM" id="SignalP"/>
    </source>
</evidence>
<protein>
    <recommendedName>
        <fullName evidence="4">Secreted protein</fullName>
    </recommendedName>
</protein>
<accession>A0A812JV39</accession>
<evidence type="ECO:0008006" key="4">
    <source>
        <dbReference type="Google" id="ProtNLM"/>
    </source>
</evidence>
<evidence type="ECO:0000313" key="2">
    <source>
        <dbReference type="EMBL" id="CAE7214464.1"/>
    </source>
</evidence>
<name>A0A812JV39_9DINO</name>
<dbReference type="EMBL" id="CAJNDS010000519">
    <property type="protein sequence ID" value="CAE7214464.1"/>
    <property type="molecule type" value="Genomic_DNA"/>
</dbReference>
<dbReference type="AlphaFoldDB" id="A0A812JV39"/>
<organism evidence="2 3">
    <name type="scientific">Symbiodinium natans</name>
    <dbReference type="NCBI Taxonomy" id="878477"/>
    <lineage>
        <taxon>Eukaryota</taxon>
        <taxon>Sar</taxon>
        <taxon>Alveolata</taxon>
        <taxon>Dinophyceae</taxon>
        <taxon>Suessiales</taxon>
        <taxon>Symbiodiniaceae</taxon>
        <taxon>Symbiodinium</taxon>
    </lineage>
</organism>
<reference evidence="2" key="1">
    <citation type="submission" date="2021-02" db="EMBL/GenBank/DDBJ databases">
        <authorList>
            <person name="Dougan E. K."/>
            <person name="Rhodes N."/>
            <person name="Thang M."/>
            <person name="Chan C."/>
        </authorList>
    </citation>
    <scope>NUCLEOTIDE SEQUENCE</scope>
</reference>
<sequence length="66" mass="7031">MSLCCSSLVLAPLAKCTAKLIANTASRNDPVASGFAFQVFKTASRGAAFAVKIQRKQRVSLWAAEE</sequence>
<feature type="chain" id="PRO_5032294181" description="Secreted protein" evidence="1">
    <location>
        <begin position="19"/>
        <end position="66"/>
    </location>
</feature>
<evidence type="ECO:0000313" key="3">
    <source>
        <dbReference type="Proteomes" id="UP000604046"/>
    </source>
</evidence>
<comment type="caution">
    <text evidence="2">The sequence shown here is derived from an EMBL/GenBank/DDBJ whole genome shotgun (WGS) entry which is preliminary data.</text>
</comment>